<accession>A0A6M3HSN3</accession>
<dbReference type="EMBL" id="CP038017">
    <property type="protein sequence ID" value="QIV94127.1"/>
    <property type="molecule type" value="Genomic_DNA"/>
</dbReference>
<evidence type="ECO:0000256" key="4">
    <source>
        <dbReference type="ARBA" id="ARBA00022801"/>
    </source>
</evidence>
<reference evidence="14 15" key="1">
    <citation type="submission" date="2019-03" db="EMBL/GenBank/DDBJ databases">
        <title>Complete Genome Sequence of Allofrancisella frigidaquae Strain SYSU 10HL1970 Isolated from Water-Cooling Systems in China.</title>
        <authorList>
            <person name="Ohrman C."/>
            <person name="Uneklint I."/>
            <person name="Sjodin A."/>
        </authorList>
    </citation>
    <scope>NUCLEOTIDE SEQUENCE [LARGE SCALE GENOMIC DNA]</scope>
    <source>
        <strain evidence="14 15">SYSU 10HL1970</strain>
    </source>
</reference>
<keyword evidence="7 11" id="KW-0067">ATP-binding</keyword>
<evidence type="ECO:0000256" key="9">
    <source>
        <dbReference type="ARBA" id="ARBA00023204"/>
    </source>
</evidence>
<keyword evidence="9 11" id="KW-0234">DNA repair</keyword>
<dbReference type="HAMAP" id="MF_01487">
    <property type="entry name" value="RecD"/>
    <property type="match status" value="1"/>
</dbReference>
<dbReference type="GO" id="GO:0008854">
    <property type="term" value="F:exodeoxyribonuclease V activity"/>
    <property type="evidence" value="ECO:0007669"/>
    <property type="project" value="InterPro"/>
</dbReference>
<keyword evidence="2 11" id="KW-0547">Nucleotide-binding</keyword>
<evidence type="ECO:0000256" key="2">
    <source>
        <dbReference type="ARBA" id="ARBA00022741"/>
    </source>
</evidence>
<organism evidence="14 15">
    <name type="scientific">Allofrancisella frigidaquae</name>
    <dbReference type="NCBI Taxonomy" id="1085644"/>
    <lineage>
        <taxon>Bacteria</taxon>
        <taxon>Pseudomonadati</taxon>
        <taxon>Pseudomonadota</taxon>
        <taxon>Gammaproteobacteria</taxon>
        <taxon>Thiotrichales</taxon>
        <taxon>Francisellaceae</taxon>
        <taxon>Allofrancisella</taxon>
    </lineage>
</organism>
<comment type="similarity">
    <text evidence="11">Belongs to the RecD family.</text>
</comment>
<evidence type="ECO:0000259" key="13">
    <source>
        <dbReference type="Pfam" id="PF21185"/>
    </source>
</evidence>
<feature type="domain" description="UvrD-like helicase C-terminal" evidence="12">
    <location>
        <begin position="504"/>
        <end position="551"/>
    </location>
</feature>
<keyword evidence="4 11" id="KW-0378">Hydrolase</keyword>
<evidence type="ECO:0000256" key="1">
    <source>
        <dbReference type="ARBA" id="ARBA00022722"/>
    </source>
</evidence>
<feature type="domain" description="RecBCD enzyme subunit RecD N-terminal" evidence="13">
    <location>
        <begin position="16"/>
        <end position="111"/>
    </location>
</feature>
<evidence type="ECO:0000256" key="5">
    <source>
        <dbReference type="ARBA" id="ARBA00022806"/>
    </source>
</evidence>
<dbReference type="KEGG" id="afri:E3E15_01655"/>
<dbReference type="InterPro" id="IPR027785">
    <property type="entry name" value="UvrD-like_helicase_C"/>
</dbReference>
<comment type="subunit">
    <text evidence="11">Heterotrimer of RecB, RecC and RecD. All subunits contribute to DNA-binding.</text>
</comment>
<evidence type="ECO:0000256" key="8">
    <source>
        <dbReference type="ARBA" id="ARBA00023125"/>
    </source>
</evidence>
<dbReference type="GO" id="GO:0000724">
    <property type="term" value="P:double-strand break repair via homologous recombination"/>
    <property type="evidence" value="ECO:0007669"/>
    <property type="project" value="UniProtKB-UniRule"/>
</dbReference>
<comment type="miscellaneous">
    <text evidence="11">In the RecBCD complex, RecB has a slow 3'-5' helicase, an exonuclease activity and loads RecA onto ssDNA, RecD has a fast 5'-3' helicase activity, while RecC stimulates the ATPase and processivity of the RecB helicase and contributes to recognition of the Chi site.</text>
</comment>
<evidence type="ECO:0000256" key="6">
    <source>
        <dbReference type="ARBA" id="ARBA00022839"/>
    </source>
</evidence>
<dbReference type="InterPro" id="IPR050534">
    <property type="entry name" value="Coronavir_polyprotein_1ab"/>
</dbReference>
<dbReference type="NCBIfam" id="TIGR01447">
    <property type="entry name" value="recD"/>
    <property type="match status" value="1"/>
</dbReference>
<evidence type="ECO:0000256" key="7">
    <source>
        <dbReference type="ARBA" id="ARBA00022840"/>
    </source>
</evidence>
<dbReference type="SUPFAM" id="SSF52540">
    <property type="entry name" value="P-loop containing nucleoside triphosphate hydrolases"/>
    <property type="match status" value="1"/>
</dbReference>
<dbReference type="Pfam" id="PF13538">
    <property type="entry name" value="UvrD_C_2"/>
    <property type="match status" value="1"/>
</dbReference>
<feature type="binding site" evidence="11">
    <location>
        <begin position="176"/>
        <end position="183"/>
    </location>
    <ligand>
        <name>ATP</name>
        <dbReference type="ChEBI" id="CHEBI:30616"/>
    </ligand>
</feature>
<comment type="catalytic activity">
    <reaction evidence="11">
        <text>ATP + H2O = ADP + phosphate + H(+)</text>
        <dbReference type="Rhea" id="RHEA:13065"/>
        <dbReference type="ChEBI" id="CHEBI:15377"/>
        <dbReference type="ChEBI" id="CHEBI:15378"/>
        <dbReference type="ChEBI" id="CHEBI:30616"/>
        <dbReference type="ChEBI" id="CHEBI:43474"/>
        <dbReference type="ChEBI" id="CHEBI:456216"/>
        <dbReference type="EC" id="5.6.2.3"/>
    </reaction>
</comment>
<keyword evidence="8 11" id="KW-0238">DNA-binding</keyword>
<dbReference type="GO" id="GO:0005524">
    <property type="term" value="F:ATP binding"/>
    <property type="evidence" value="ECO:0007669"/>
    <property type="project" value="UniProtKB-UniRule"/>
</dbReference>
<dbReference type="InterPro" id="IPR041851">
    <property type="entry name" value="RecD_N_sf"/>
</dbReference>
<dbReference type="GO" id="GO:0003677">
    <property type="term" value="F:DNA binding"/>
    <property type="evidence" value="ECO:0007669"/>
    <property type="project" value="UniProtKB-UniRule"/>
</dbReference>
<dbReference type="Pfam" id="PF21185">
    <property type="entry name" value="RecD_N"/>
    <property type="match status" value="1"/>
</dbReference>
<keyword evidence="6 11" id="KW-0269">Exonuclease</keyword>
<evidence type="ECO:0000313" key="15">
    <source>
        <dbReference type="Proteomes" id="UP000503320"/>
    </source>
</evidence>
<keyword evidence="15" id="KW-1185">Reference proteome</keyword>
<evidence type="ECO:0000256" key="10">
    <source>
        <dbReference type="ARBA" id="ARBA00023235"/>
    </source>
</evidence>
<dbReference type="GO" id="GO:0017116">
    <property type="term" value="F:single-stranded DNA helicase activity"/>
    <property type="evidence" value="ECO:0007669"/>
    <property type="project" value="TreeGrafter"/>
</dbReference>
<evidence type="ECO:0000313" key="14">
    <source>
        <dbReference type="EMBL" id="QIV94127.1"/>
    </source>
</evidence>
<proteinExistence type="inferred from homology"/>
<protein>
    <recommendedName>
        <fullName evidence="11">RecBCD enzyme subunit RecD</fullName>
        <ecNumber evidence="11">5.6.2.3</ecNumber>
    </recommendedName>
    <alternativeName>
        <fullName evidence="11">DNA 5'-3' helicase subunit RecD</fullName>
    </alternativeName>
    <alternativeName>
        <fullName evidence="11">Exonuclease V subunit RecD</fullName>
        <shortName evidence="11">ExoV subunit RecD</shortName>
    </alternativeName>
    <alternativeName>
        <fullName evidence="11">Helicase/nuclease RecBCD subunit RecD</fullName>
    </alternativeName>
</protein>
<dbReference type="EC" id="5.6.2.3" evidence="11"/>
<dbReference type="GO" id="GO:0009338">
    <property type="term" value="C:exodeoxyribonuclease V complex"/>
    <property type="evidence" value="ECO:0007669"/>
    <property type="project" value="InterPro"/>
</dbReference>
<dbReference type="Gene3D" id="1.10.10.1020">
    <property type="entry name" value="RecBCD complex, subunit RecD, N-terminal domain"/>
    <property type="match status" value="1"/>
</dbReference>
<sequence length="582" mass="66361">MVYKTLKDCQSYLSDIQAIDYFLAKEISDFLNNDNPDIFHLLIALSESYRQGHSCLDLIEIADQTLWSEPQQDTSKVGYKFESLAKLQQKIESLNLASKEYPIVYKFDCLYFRRLWLYENEIAEVVSSKLKLDLKNLDFEKAKKILKELFDKSETINYQKIAVANSLIRGFSIISGGPGTGKTTTIMKLLIALEYINSNTKLSIQILAPTGKATNRLIESLELDQLNVNTDIEIMTVHRFLGVRNNSSKLKYHKDNLADCDALIIDEASMLDIGLFVKILQAIKPSCKLILVGDVNQLPAVEVGNLLVEFTKIKSIRDNLNETKKVIGQVTGYSDFELINECIIYLQKNYRSNRVISEFANSIINENYKNLYSESNIYGSINFHSLSKLDVVLSDFVHKYYIKLSKLKDVKKSFEILKSFRILLANKNTQIGVDNFNKKIVKLLGKKDTDYYDGKPIMITENNYTLDVFNGDVGLVYNQEVYFENSNTGFKKINISLLPKHEIAYAMTIHKAQGSEFDEVMLILPQKANKILSNKLVYTGVTRAKLAVTIVSDKEIWEYAITNNPGRFSNISKLIDLNPVKK</sequence>
<dbReference type="RefSeq" id="WP_172106351.1">
    <property type="nucleotide sequence ID" value="NZ_CP038017.1"/>
</dbReference>
<dbReference type="GO" id="GO:0043139">
    <property type="term" value="F:5'-3' DNA helicase activity"/>
    <property type="evidence" value="ECO:0007669"/>
    <property type="project" value="UniProtKB-UniRule"/>
</dbReference>
<evidence type="ECO:0000259" key="12">
    <source>
        <dbReference type="Pfam" id="PF13538"/>
    </source>
</evidence>
<dbReference type="InterPro" id="IPR006344">
    <property type="entry name" value="RecD"/>
</dbReference>
<dbReference type="AlphaFoldDB" id="A0A6M3HSN3"/>
<dbReference type="CDD" id="cd17933">
    <property type="entry name" value="DEXSc_RecD-like"/>
    <property type="match status" value="1"/>
</dbReference>
<gene>
    <name evidence="11 14" type="primary">recD</name>
    <name evidence="14" type="ORF">E3E15_01655</name>
</gene>
<keyword evidence="1 11" id="KW-0540">Nuclease</keyword>
<dbReference type="CDD" id="cd18809">
    <property type="entry name" value="SF1_C_RecD"/>
    <property type="match status" value="1"/>
</dbReference>
<evidence type="ECO:0000256" key="3">
    <source>
        <dbReference type="ARBA" id="ARBA00022763"/>
    </source>
</evidence>
<dbReference type="InterPro" id="IPR027417">
    <property type="entry name" value="P-loop_NTPase"/>
</dbReference>
<evidence type="ECO:0000256" key="11">
    <source>
        <dbReference type="HAMAP-Rule" id="MF_01487"/>
    </source>
</evidence>
<comment type="function">
    <text evidence="11">A helicase/nuclease that prepares dsDNA breaks (DSB) for recombinational DNA repair. Binds to DSBs and unwinds DNA via a highly rapid and processive ATP-dependent bidirectional helicase activity. Unwinds dsDNA until it encounters a Chi (crossover hotspot instigator) sequence from the 3' direction. Cuts ssDNA a few nucleotides 3' to the Chi site. The properties and activities of the enzyme are changed at Chi. The Chi-altered holoenzyme produces a long 3'-ssDNA overhang and facilitates RecA-binding to the ssDNA for homologous DNA recombination and repair. Holoenzyme degrades any linearized DNA that is unable to undergo homologous recombination. In the holoenzyme this subunit has ssDNA-dependent ATPase and 5'-3' helicase activity. When added to pre-assembled RecBC greatly stimulates nuclease activity and augments holoenzyme processivity. Negatively regulates the RecA-loading ability of RecBCD.</text>
</comment>
<keyword evidence="10 11" id="KW-0413">Isomerase</keyword>
<keyword evidence="3 11" id="KW-0227">DNA damage</keyword>
<name>A0A6M3HSN3_9GAMM</name>
<dbReference type="Gene3D" id="3.40.50.300">
    <property type="entry name" value="P-loop containing nucleotide triphosphate hydrolases"/>
    <property type="match status" value="2"/>
</dbReference>
<dbReference type="PANTHER" id="PTHR43788:SF6">
    <property type="entry name" value="DNA HELICASE B"/>
    <property type="match status" value="1"/>
</dbReference>
<keyword evidence="5 11" id="KW-0347">Helicase</keyword>
<dbReference type="InterPro" id="IPR049550">
    <property type="entry name" value="RecD_N"/>
</dbReference>
<dbReference type="Pfam" id="PF13245">
    <property type="entry name" value="AAA_19"/>
    <property type="match status" value="1"/>
</dbReference>
<dbReference type="Proteomes" id="UP000503320">
    <property type="component" value="Chromosome"/>
</dbReference>
<dbReference type="PANTHER" id="PTHR43788">
    <property type="entry name" value="DNA2/NAM7 HELICASE FAMILY MEMBER"/>
    <property type="match status" value="1"/>
</dbReference>